<dbReference type="KEGG" id="rml:FF011L_44780"/>
<gene>
    <name evidence="2" type="ORF">FF011L_23270</name>
    <name evidence="3" type="ORF">FF011L_23290</name>
    <name evidence="4" type="ORF">FF011L_44780</name>
</gene>
<keyword evidence="5" id="KW-1185">Reference proteome</keyword>
<evidence type="ECO:0000313" key="4">
    <source>
        <dbReference type="EMBL" id="QDS95678.1"/>
    </source>
</evidence>
<dbReference type="EMBL" id="CP036262">
    <property type="protein sequence ID" value="QDS93559.1"/>
    <property type="molecule type" value="Genomic_DNA"/>
</dbReference>
<dbReference type="EMBL" id="CP036262">
    <property type="protein sequence ID" value="QDS95678.1"/>
    <property type="molecule type" value="Genomic_DNA"/>
</dbReference>
<feature type="region of interest" description="Disordered" evidence="1">
    <location>
        <begin position="1"/>
        <end position="27"/>
    </location>
</feature>
<evidence type="ECO:0000256" key="1">
    <source>
        <dbReference type="SAM" id="MobiDB-lite"/>
    </source>
</evidence>
<accession>A0A517MF94</accession>
<reference evidence="3 5" key="1">
    <citation type="submission" date="2019-02" db="EMBL/GenBank/DDBJ databases">
        <title>Deep-cultivation of Planctomycetes and their phenomic and genomic characterization uncovers novel biology.</title>
        <authorList>
            <person name="Wiegand S."/>
            <person name="Jogler M."/>
            <person name="Boedeker C."/>
            <person name="Pinto D."/>
            <person name="Vollmers J."/>
            <person name="Rivas-Marin E."/>
            <person name="Kohn T."/>
            <person name="Peeters S.H."/>
            <person name="Heuer A."/>
            <person name="Rast P."/>
            <person name="Oberbeckmann S."/>
            <person name="Bunk B."/>
            <person name="Jeske O."/>
            <person name="Meyerdierks A."/>
            <person name="Storesund J.E."/>
            <person name="Kallscheuer N."/>
            <person name="Luecker S."/>
            <person name="Lage O.M."/>
            <person name="Pohl T."/>
            <person name="Merkel B.J."/>
            <person name="Hornburger P."/>
            <person name="Mueller R.-W."/>
            <person name="Bruemmer F."/>
            <person name="Labrenz M."/>
            <person name="Spormann A.M."/>
            <person name="Op den Camp H."/>
            <person name="Overmann J."/>
            <person name="Amann R."/>
            <person name="Jetten M.S.M."/>
            <person name="Mascher T."/>
            <person name="Medema M.H."/>
            <person name="Devos D.P."/>
            <person name="Kaster A.-K."/>
            <person name="Ovreas L."/>
            <person name="Rohde M."/>
            <person name="Galperin M.Y."/>
            <person name="Jogler C."/>
        </authorList>
    </citation>
    <scope>NUCLEOTIDE SEQUENCE [LARGE SCALE GENOMIC DNA]</scope>
    <source>
        <strain evidence="3 5">FF011L</strain>
    </source>
</reference>
<dbReference type="AlphaFoldDB" id="A0A517MF94"/>
<dbReference type="EMBL" id="CP036262">
    <property type="protein sequence ID" value="QDS93557.1"/>
    <property type="molecule type" value="Genomic_DNA"/>
</dbReference>
<evidence type="ECO:0000313" key="2">
    <source>
        <dbReference type="EMBL" id="QDS93557.1"/>
    </source>
</evidence>
<dbReference type="KEGG" id="rml:FF011L_23270"/>
<sequence length="56" mass="6020">MSEQRIAYVTDVTEGAGSPHRKAVGGKCHAPRIHCTSLKRPGKILSLRSAVASHRP</sequence>
<proteinExistence type="predicted"/>
<protein>
    <submittedName>
        <fullName evidence="3">Uncharacterized protein</fullName>
    </submittedName>
</protein>
<name>A0A517MF94_9BACT</name>
<evidence type="ECO:0000313" key="3">
    <source>
        <dbReference type="EMBL" id="QDS93559.1"/>
    </source>
</evidence>
<organism evidence="3 5">
    <name type="scientific">Roseimaritima multifibrata</name>
    <dbReference type="NCBI Taxonomy" id="1930274"/>
    <lineage>
        <taxon>Bacteria</taxon>
        <taxon>Pseudomonadati</taxon>
        <taxon>Planctomycetota</taxon>
        <taxon>Planctomycetia</taxon>
        <taxon>Pirellulales</taxon>
        <taxon>Pirellulaceae</taxon>
        <taxon>Roseimaritima</taxon>
    </lineage>
</organism>
<dbReference type="Proteomes" id="UP000320672">
    <property type="component" value="Chromosome"/>
</dbReference>
<evidence type="ECO:0000313" key="5">
    <source>
        <dbReference type="Proteomes" id="UP000320672"/>
    </source>
</evidence>
<dbReference type="KEGG" id="rml:FF011L_23290"/>